<dbReference type="EMBL" id="VEVP01000003">
    <property type="protein sequence ID" value="TNU94995.1"/>
    <property type="molecule type" value="Genomic_DNA"/>
</dbReference>
<evidence type="ECO:0000313" key="10">
    <source>
        <dbReference type="Proteomes" id="UP000436429"/>
    </source>
</evidence>
<dbReference type="Proteomes" id="UP000312594">
    <property type="component" value="Unassembled WGS sequence"/>
</dbReference>
<evidence type="ECO:0000313" key="9">
    <source>
        <dbReference type="Proteomes" id="UP000312594"/>
    </source>
</evidence>
<dbReference type="AlphaFoldDB" id="A0A369MQK3"/>
<proteinExistence type="predicted"/>
<evidence type="ECO:0000313" key="2">
    <source>
        <dbReference type="EMBL" id="RDB71653.1"/>
    </source>
</evidence>
<evidence type="ECO:0000313" key="5">
    <source>
        <dbReference type="EMBL" id="TNU94995.1"/>
    </source>
</evidence>
<accession>A0A369MQK3</accession>
<dbReference type="EMBL" id="PPTU01000006">
    <property type="protein sequence ID" value="RDB71653.1"/>
    <property type="molecule type" value="Genomic_DNA"/>
</dbReference>
<reference evidence="6 7" key="2">
    <citation type="journal article" date="2018" name="Elife">
        <title>Discovery and characterization of a prevalent human gut bacterial enzyme sufficient for the inactivation of a family of plant toxins.</title>
        <authorList>
            <person name="Koppel N."/>
            <person name="Bisanz J.E."/>
            <person name="Pandelia M.E."/>
            <person name="Turnbaugh P.J."/>
            <person name="Balskus E.P."/>
        </authorList>
    </citation>
    <scope>NUCLEOTIDE SEQUENCE [LARGE SCALE GENOMIC DNA]</scope>
    <source>
        <strain evidence="4 7">16A</strain>
        <strain evidence="3 6">MR1 #12</strain>
        <strain evidence="2 8">W1 BHI 6</strain>
    </source>
</reference>
<reference evidence="1 10" key="4">
    <citation type="submission" date="2019-11" db="EMBL/GenBank/DDBJ databases">
        <title>Whole genome shotgun sequencing (WGS) data from Adlercreutzia equolifaciens ResAG-91, Eggerthella lenta MRI-F36, MRI-F37, MRI-F40, ResAG-49, ResAG-88, ResAG-121, ResAG-145, and Gordonibacter sp. ResAG-5, ResAG-26, ResAG-43, ResAG-50, ResAG-59.</title>
        <authorList>
            <person name="Stoll D.A."/>
            <person name="Danylec N."/>
            <person name="Franz C.M.A.P."/>
            <person name="Huch M."/>
        </authorList>
    </citation>
    <scope>NUCLEOTIDE SEQUENCE [LARGE SCALE GENOMIC DNA]</scope>
    <source>
        <strain evidence="1 10">ResAG-88</strain>
    </source>
</reference>
<evidence type="ECO:0000313" key="4">
    <source>
        <dbReference type="EMBL" id="RDC40224.1"/>
    </source>
</evidence>
<evidence type="ECO:0000313" key="1">
    <source>
        <dbReference type="EMBL" id="MVN31962.1"/>
    </source>
</evidence>
<organism evidence="3 6">
    <name type="scientific">Eggerthella lenta</name>
    <name type="common">Eubacterium lentum</name>
    <dbReference type="NCBI Taxonomy" id="84112"/>
    <lineage>
        <taxon>Bacteria</taxon>
        <taxon>Bacillati</taxon>
        <taxon>Actinomycetota</taxon>
        <taxon>Coriobacteriia</taxon>
        <taxon>Eggerthellales</taxon>
        <taxon>Eggerthellaceae</taxon>
        <taxon>Eggerthella</taxon>
    </lineage>
</organism>
<dbReference type="Proteomes" id="UP000253970">
    <property type="component" value="Unassembled WGS sequence"/>
</dbReference>
<evidence type="ECO:0000313" key="6">
    <source>
        <dbReference type="Proteomes" id="UP000253752"/>
    </source>
</evidence>
<dbReference type="Proteomes" id="UP000436429">
    <property type="component" value="Unassembled WGS sequence"/>
</dbReference>
<dbReference type="EMBL" id="PPTX01000011">
    <property type="protein sequence ID" value="RDB79480.1"/>
    <property type="molecule type" value="Genomic_DNA"/>
</dbReference>
<gene>
    <name evidence="4" type="ORF">C1853_04700</name>
    <name evidence="3" type="ORF">C1872_08345</name>
    <name evidence="2" type="ORF">C1875_05590</name>
    <name evidence="5" type="ORF">FIC87_02195</name>
    <name evidence="1" type="ORF">GO726_02080</name>
</gene>
<sequence>MSTEMAQMNTRISRSLKERGDAALEKAGMTPSQAVRKLWDFAARNSHNPQIIQSLFDTEDEAEKREAEEERARRRAVALKSANIVADAYERAGIEPSEWTKNASYAEMREYALMERLRERGLDG</sequence>
<evidence type="ECO:0000313" key="8">
    <source>
        <dbReference type="Proteomes" id="UP000253970"/>
    </source>
</evidence>
<evidence type="ECO:0000313" key="7">
    <source>
        <dbReference type="Proteomes" id="UP000253915"/>
    </source>
</evidence>
<dbReference type="InterPro" id="IPR013321">
    <property type="entry name" value="Arc_rbn_hlx_hlx"/>
</dbReference>
<comment type="caution">
    <text evidence="3">The sequence shown here is derived from an EMBL/GenBank/DDBJ whole genome shotgun (WGS) entry which is preliminary data.</text>
</comment>
<dbReference type="Pfam" id="PF04221">
    <property type="entry name" value="RelB"/>
    <property type="match status" value="1"/>
</dbReference>
<reference evidence="5 9" key="1">
    <citation type="journal article" date="2005" name="Appl. Environ. Microbiol.">
        <title>Intestinal bacterial communities that produce active estrogen-like compounds enterodiol and enterolactone in humans.</title>
        <authorList>
            <person name="Clavel T."/>
            <person name="Henderson G."/>
            <person name="Alpert C.A."/>
            <person name="Philippe C."/>
            <person name="Rigottier-Gois L."/>
            <person name="Dore J."/>
            <person name="Blaut M."/>
        </authorList>
    </citation>
    <scope>NUCLEOTIDE SEQUENCE [LARGE SCALE GENOMIC DNA]</scope>
    <source>
        <strain evidence="5 9">SECO-MT75m2</strain>
    </source>
</reference>
<dbReference type="GO" id="GO:0006355">
    <property type="term" value="P:regulation of DNA-templated transcription"/>
    <property type="evidence" value="ECO:0007669"/>
    <property type="project" value="InterPro"/>
</dbReference>
<name>A0A369MQK3_EGGLN</name>
<dbReference type="EMBL" id="WPOM01000003">
    <property type="protein sequence ID" value="MVN31962.1"/>
    <property type="molecule type" value="Genomic_DNA"/>
</dbReference>
<evidence type="ECO:0000313" key="3">
    <source>
        <dbReference type="EMBL" id="RDB79480.1"/>
    </source>
</evidence>
<dbReference type="EMBL" id="PPUQ01000004">
    <property type="protein sequence ID" value="RDC40224.1"/>
    <property type="molecule type" value="Genomic_DNA"/>
</dbReference>
<dbReference type="Proteomes" id="UP000253915">
    <property type="component" value="Unassembled WGS sequence"/>
</dbReference>
<dbReference type="RefSeq" id="WP_009306884.1">
    <property type="nucleotide sequence ID" value="NZ_AP031442.1"/>
</dbReference>
<dbReference type="InterPro" id="IPR007337">
    <property type="entry name" value="RelB/DinJ"/>
</dbReference>
<protein>
    <submittedName>
        <fullName evidence="3">Translation repressor RelB</fullName>
    </submittedName>
</protein>
<dbReference type="Proteomes" id="UP000253752">
    <property type="component" value="Unassembled WGS sequence"/>
</dbReference>
<reference evidence="5" key="3">
    <citation type="submission" date="2019-06" db="EMBL/GenBank/DDBJ databases">
        <authorList>
            <person name="Bisanz J.E."/>
            <person name="Turnbaugh P.J."/>
        </authorList>
    </citation>
    <scope>NUCLEOTIDE SEQUENCE</scope>
    <source>
        <strain evidence="5">SECO-MT75m2</strain>
    </source>
</reference>
<dbReference type="Gene3D" id="1.10.1220.10">
    <property type="entry name" value="Met repressor-like"/>
    <property type="match status" value="1"/>
</dbReference>
<dbReference type="GeneID" id="69512034"/>